<dbReference type="Pfam" id="PF01083">
    <property type="entry name" value="Cutinase"/>
    <property type="match status" value="1"/>
</dbReference>
<keyword evidence="5" id="KW-1185">Reference proteome</keyword>
<proteinExistence type="predicted"/>
<feature type="signal peptide" evidence="3">
    <location>
        <begin position="1"/>
        <end position="21"/>
    </location>
</feature>
<dbReference type="InterPro" id="IPR029058">
    <property type="entry name" value="AB_hydrolase_fold"/>
</dbReference>
<dbReference type="STRING" id="671987.R0KBV9"/>
<dbReference type="PANTHER" id="PTHR33630">
    <property type="entry name" value="CUTINASE RV1984C-RELATED-RELATED"/>
    <property type="match status" value="1"/>
</dbReference>
<dbReference type="HOGENOM" id="CLU_040058_6_2_1"/>
<keyword evidence="2" id="KW-1015">Disulfide bond</keyword>
<reference evidence="4 5" key="1">
    <citation type="journal article" date="2012" name="PLoS Pathog.">
        <title>Diverse lifestyles and strategies of plant pathogenesis encoded in the genomes of eighteen Dothideomycetes fungi.</title>
        <authorList>
            <person name="Ohm R.A."/>
            <person name="Feau N."/>
            <person name="Henrissat B."/>
            <person name="Schoch C.L."/>
            <person name="Horwitz B.A."/>
            <person name="Barry K.W."/>
            <person name="Condon B.J."/>
            <person name="Copeland A.C."/>
            <person name="Dhillon B."/>
            <person name="Glaser F."/>
            <person name="Hesse C.N."/>
            <person name="Kosti I."/>
            <person name="LaButti K."/>
            <person name="Lindquist E.A."/>
            <person name="Lucas S."/>
            <person name="Salamov A.A."/>
            <person name="Bradshaw R.E."/>
            <person name="Ciuffetti L."/>
            <person name="Hamelin R.C."/>
            <person name="Kema G.H.J."/>
            <person name="Lawrence C."/>
            <person name="Scott J.A."/>
            <person name="Spatafora J.W."/>
            <person name="Turgeon B.G."/>
            <person name="de Wit P.J.G.M."/>
            <person name="Zhong S."/>
            <person name="Goodwin S.B."/>
            <person name="Grigoriev I.V."/>
        </authorList>
    </citation>
    <scope>NUCLEOTIDE SEQUENCE [LARGE SCALE GENOMIC DNA]</scope>
    <source>
        <strain evidence="5">28A</strain>
    </source>
</reference>
<accession>R0KBV9</accession>
<dbReference type="PANTHER" id="PTHR33630:SF9">
    <property type="entry name" value="CUTINASE 4"/>
    <property type="match status" value="1"/>
</dbReference>
<sequence>MYSLFISTPLLALAFLPFCSAQEQCPEIPENDVEMGQPVPVVPSDIPKGCSDFEILVDTPARGTSEPSFPKFGVIVGDPVVSNVSAQLPGVHGYPVQYPASSQIISGGRQGTQDIVQRLTSQSSACPNQTFSLVGYSQGASIMHRAAAQLPTSLFPKIKSVVMFGDPNLRLGEVGDEFPEGLQAKVLQVCAKGDPVCDSGSCQYYHLTYVLPQYMEGAVMFIVRAFKGERL</sequence>
<gene>
    <name evidence="4" type="ORF">SETTUDRAFT_37065</name>
</gene>
<dbReference type="InterPro" id="IPR000675">
    <property type="entry name" value="Cutinase/axe"/>
</dbReference>
<evidence type="ECO:0000313" key="5">
    <source>
        <dbReference type="Proteomes" id="UP000016935"/>
    </source>
</evidence>
<organism evidence="4 5">
    <name type="scientific">Exserohilum turcicum (strain 28A)</name>
    <name type="common">Northern leaf blight fungus</name>
    <name type="synonym">Setosphaeria turcica</name>
    <dbReference type="NCBI Taxonomy" id="671987"/>
    <lineage>
        <taxon>Eukaryota</taxon>
        <taxon>Fungi</taxon>
        <taxon>Dikarya</taxon>
        <taxon>Ascomycota</taxon>
        <taxon>Pezizomycotina</taxon>
        <taxon>Dothideomycetes</taxon>
        <taxon>Pleosporomycetidae</taxon>
        <taxon>Pleosporales</taxon>
        <taxon>Pleosporineae</taxon>
        <taxon>Pleosporaceae</taxon>
        <taxon>Exserohilum</taxon>
    </lineage>
</organism>
<dbReference type="SMART" id="SM01110">
    <property type="entry name" value="Cutinase"/>
    <property type="match status" value="1"/>
</dbReference>
<keyword evidence="1" id="KW-0378">Hydrolase</keyword>
<dbReference type="RefSeq" id="XP_008021903.1">
    <property type="nucleotide sequence ID" value="XM_008023712.1"/>
</dbReference>
<reference evidence="4 5" key="2">
    <citation type="journal article" date="2013" name="PLoS Genet.">
        <title>Comparative genome structure, secondary metabolite, and effector coding capacity across Cochliobolus pathogens.</title>
        <authorList>
            <person name="Condon B.J."/>
            <person name="Leng Y."/>
            <person name="Wu D."/>
            <person name="Bushley K.E."/>
            <person name="Ohm R.A."/>
            <person name="Otillar R."/>
            <person name="Martin J."/>
            <person name="Schackwitz W."/>
            <person name="Grimwood J."/>
            <person name="MohdZainudin N."/>
            <person name="Xue C."/>
            <person name="Wang R."/>
            <person name="Manning V.A."/>
            <person name="Dhillon B."/>
            <person name="Tu Z.J."/>
            <person name="Steffenson B.J."/>
            <person name="Salamov A."/>
            <person name="Sun H."/>
            <person name="Lowry S."/>
            <person name="LaButti K."/>
            <person name="Han J."/>
            <person name="Copeland A."/>
            <person name="Lindquist E."/>
            <person name="Barry K."/>
            <person name="Schmutz J."/>
            <person name="Baker S.E."/>
            <person name="Ciuffetti L.M."/>
            <person name="Grigoriev I.V."/>
            <person name="Zhong S."/>
            <person name="Turgeon B.G."/>
        </authorList>
    </citation>
    <scope>NUCLEOTIDE SEQUENCE [LARGE SCALE GENOMIC DNA]</scope>
    <source>
        <strain evidence="5">28A</strain>
    </source>
</reference>
<dbReference type="OrthoDB" id="3225429at2759"/>
<name>R0KBV9_EXST2</name>
<dbReference type="AlphaFoldDB" id="R0KBV9"/>
<feature type="chain" id="PRO_5004344316" evidence="3">
    <location>
        <begin position="22"/>
        <end position="231"/>
    </location>
</feature>
<protein>
    <submittedName>
        <fullName evidence="4">Carbohydrate esterase family 5 protein</fullName>
    </submittedName>
</protein>
<dbReference type="SUPFAM" id="SSF53474">
    <property type="entry name" value="alpha/beta-Hydrolases"/>
    <property type="match status" value="1"/>
</dbReference>
<dbReference type="eggNOG" id="ENOG502RZTY">
    <property type="taxonomic scope" value="Eukaryota"/>
</dbReference>
<evidence type="ECO:0000256" key="3">
    <source>
        <dbReference type="SAM" id="SignalP"/>
    </source>
</evidence>
<dbReference type="Proteomes" id="UP000016935">
    <property type="component" value="Unassembled WGS sequence"/>
</dbReference>
<dbReference type="Gene3D" id="3.40.50.1820">
    <property type="entry name" value="alpha/beta hydrolase"/>
    <property type="match status" value="1"/>
</dbReference>
<keyword evidence="3" id="KW-0732">Signal</keyword>
<dbReference type="EMBL" id="KB908493">
    <property type="protein sequence ID" value="EOA90428.1"/>
    <property type="molecule type" value="Genomic_DNA"/>
</dbReference>
<evidence type="ECO:0000256" key="1">
    <source>
        <dbReference type="ARBA" id="ARBA00022801"/>
    </source>
</evidence>
<evidence type="ECO:0000313" key="4">
    <source>
        <dbReference type="EMBL" id="EOA90428.1"/>
    </source>
</evidence>
<dbReference type="GeneID" id="19404208"/>
<evidence type="ECO:0000256" key="2">
    <source>
        <dbReference type="ARBA" id="ARBA00023157"/>
    </source>
</evidence>
<dbReference type="GO" id="GO:0052689">
    <property type="term" value="F:carboxylic ester hydrolase activity"/>
    <property type="evidence" value="ECO:0007669"/>
    <property type="project" value="UniProtKB-ARBA"/>
</dbReference>